<evidence type="ECO:0000256" key="1">
    <source>
        <dbReference type="SAM" id="MobiDB-lite"/>
    </source>
</evidence>
<comment type="caution">
    <text evidence="3">The sequence shown here is derived from an EMBL/GenBank/DDBJ whole genome shotgun (WGS) entry which is preliminary data.</text>
</comment>
<reference evidence="3" key="2">
    <citation type="submission" date="2023-05" db="EMBL/GenBank/DDBJ databases">
        <authorList>
            <person name="Schelkunov M.I."/>
        </authorList>
    </citation>
    <scope>NUCLEOTIDE SEQUENCE</scope>
    <source>
        <strain evidence="3">Hsosn_3</strain>
        <tissue evidence="3">Leaf</tissue>
    </source>
</reference>
<feature type="compositionally biased region" description="Low complexity" evidence="1">
    <location>
        <begin position="19"/>
        <end position="33"/>
    </location>
</feature>
<dbReference type="InterPro" id="IPR055482">
    <property type="entry name" value="DUF7054"/>
</dbReference>
<keyword evidence="4" id="KW-1185">Reference proteome</keyword>
<feature type="region of interest" description="Disordered" evidence="1">
    <location>
        <begin position="1"/>
        <end position="34"/>
    </location>
</feature>
<feature type="domain" description="DUF7054" evidence="2">
    <location>
        <begin position="109"/>
        <end position="192"/>
    </location>
</feature>
<proteinExistence type="predicted"/>
<dbReference type="Pfam" id="PF23156">
    <property type="entry name" value="DUF7054"/>
    <property type="match status" value="1"/>
</dbReference>
<gene>
    <name evidence="3" type="ORF">POM88_022588</name>
</gene>
<organism evidence="3 4">
    <name type="scientific">Heracleum sosnowskyi</name>
    <dbReference type="NCBI Taxonomy" id="360622"/>
    <lineage>
        <taxon>Eukaryota</taxon>
        <taxon>Viridiplantae</taxon>
        <taxon>Streptophyta</taxon>
        <taxon>Embryophyta</taxon>
        <taxon>Tracheophyta</taxon>
        <taxon>Spermatophyta</taxon>
        <taxon>Magnoliopsida</taxon>
        <taxon>eudicotyledons</taxon>
        <taxon>Gunneridae</taxon>
        <taxon>Pentapetalae</taxon>
        <taxon>asterids</taxon>
        <taxon>campanulids</taxon>
        <taxon>Apiales</taxon>
        <taxon>Apiaceae</taxon>
        <taxon>Apioideae</taxon>
        <taxon>apioid superclade</taxon>
        <taxon>Tordylieae</taxon>
        <taxon>Tordyliinae</taxon>
        <taxon>Heracleum</taxon>
    </lineage>
</organism>
<dbReference type="EMBL" id="JAUIZM010000005">
    <property type="protein sequence ID" value="KAK1384853.1"/>
    <property type="molecule type" value="Genomic_DNA"/>
</dbReference>
<evidence type="ECO:0000313" key="3">
    <source>
        <dbReference type="EMBL" id="KAK1384853.1"/>
    </source>
</evidence>
<dbReference type="AlphaFoldDB" id="A0AAD8IHZ1"/>
<dbReference type="PANTHER" id="PTHR33270:SF6">
    <property type="entry name" value="OS02G0448600 PROTEIN"/>
    <property type="match status" value="1"/>
</dbReference>
<evidence type="ECO:0000313" key="4">
    <source>
        <dbReference type="Proteomes" id="UP001237642"/>
    </source>
</evidence>
<sequence>MSLRDHRKKLPVDRKSKPRQPSISSSHRSTTTLRPRRLLKSSHVLKRCNSDPLLGNGFYNNHFRYEDHRSLTSTSELVMFRRQTCADLFCPLDNLLLQSPPKFEGYNRDAKVVVNVTVEGSPGPVRAMMKLGSTVEDTIRLVVNKYGEEGRSPYLDKHAASSFELHSSHFSLQSLNKSDMIGEAGSRSFYLRKSDSSRRGESASSSFIQDIVCVNNNPRPPQFLFIPDFISRRIDKFIRRTKKLWKIMGCMPSSG</sequence>
<reference evidence="3" key="1">
    <citation type="submission" date="2023-02" db="EMBL/GenBank/DDBJ databases">
        <title>Genome of toxic invasive species Heracleum sosnowskyi carries increased number of genes despite the absence of recent whole-genome duplications.</title>
        <authorList>
            <person name="Schelkunov M."/>
            <person name="Shtratnikova V."/>
            <person name="Makarenko M."/>
            <person name="Klepikova A."/>
            <person name="Omelchenko D."/>
            <person name="Novikova G."/>
            <person name="Obukhova E."/>
            <person name="Bogdanov V."/>
            <person name="Penin A."/>
            <person name="Logacheva M."/>
        </authorList>
    </citation>
    <scope>NUCLEOTIDE SEQUENCE</scope>
    <source>
        <strain evidence="3">Hsosn_3</strain>
        <tissue evidence="3">Leaf</tissue>
    </source>
</reference>
<protein>
    <submittedName>
        <fullName evidence="3">PPR containing protein</fullName>
    </submittedName>
</protein>
<dbReference type="InterPro" id="IPR040358">
    <property type="entry name" value="At4g22758-like"/>
</dbReference>
<dbReference type="Proteomes" id="UP001237642">
    <property type="component" value="Unassembled WGS sequence"/>
</dbReference>
<accession>A0AAD8IHZ1</accession>
<name>A0AAD8IHZ1_9APIA</name>
<dbReference type="PANTHER" id="PTHR33270">
    <property type="entry name" value="BNAC05G50380D PROTEIN"/>
    <property type="match status" value="1"/>
</dbReference>
<evidence type="ECO:0000259" key="2">
    <source>
        <dbReference type="Pfam" id="PF23156"/>
    </source>
</evidence>